<evidence type="ECO:0000256" key="1">
    <source>
        <dbReference type="ARBA" id="ARBA00006484"/>
    </source>
</evidence>
<dbReference type="CDD" id="cd05233">
    <property type="entry name" value="SDR_c"/>
    <property type="match status" value="1"/>
</dbReference>
<dbReference type="Pfam" id="PF13561">
    <property type="entry name" value="adh_short_C2"/>
    <property type="match status" value="1"/>
</dbReference>
<sequence length="266" mass="28315">MAEGRLAGRAAMITGAGDGIGEGMARRFAAEGAAVLVADIDEEKGEAVARALREMGTRAAFRRCDVTDRAMITGVVAACVEEFGSIDILVNNAYRGAGMSRIETKSDELFAASLNINLYAVKWSMEAAFPHMRQRGWGRVINIGSLNGVNAHMGSAEYNVGKEALRAYTRSAAREWAPYGICANIICPAAVSASYRKFQAMQPEVAKASAAVNPMGRMGDPEKDIGGVALFLASEDARYLTGNTLFVDGGAHINGVVWIPDYGPEE</sequence>
<proteinExistence type="inferred from homology"/>
<dbReference type="EMBL" id="JBHSFZ010000025">
    <property type="protein sequence ID" value="MFC4595019.1"/>
    <property type="molecule type" value="Genomic_DNA"/>
</dbReference>
<dbReference type="PRINTS" id="PR00080">
    <property type="entry name" value="SDRFAMILY"/>
</dbReference>
<keyword evidence="2" id="KW-0560">Oxidoreductase</keyword>
<dbReference type="GO" id="GO:0016491">
    <property type="term" value="F:oxidoreductase activity"/>
    <property type="evidence" value="ECO:0007669"/>
    <property type="project" value="UniProtKB-KW"/>
</dbReference>
<dbReference type="InterPro" id="IPR002347">
    <property type="entry name" value="SDR_fam"/>
</dbReference>
<dbReference type="InterPro" id="IPR020904">
    <property type="entry name" value="Sc_DH/Rdtase_CS"/>
</dbReference>
<dbReference type="RefSeq" id="WP_380805091.1">
    <property type="nucleotide sequence ID" value="NZ_JBHSFZ010000025.1"/>
</dbReference>
<reference evidence="3" key="1">
    <citation type="journal article" date="2019" name="Int. J. Syst. Evol. Microbiol.">
        <title>The Global Catalogue of Microorganisms (GCM) 10K type strain sequencing project: providing services to taxonomists for standard genome sequencing and annotation.</title>
        <authorList>
            <consortium name="The Broad Institute Genomics Platform"/>
            <consortium name="The Broad Institute Genome Sequencing Center for Infectious Disease"/>
            <person name="Wu L."/>
            <person name="Ma J."/>
        </authorList>
    </citation>
    <scope>NUCLEOTIDE SEQUENCE [LARGE SCALE GENOMIC DNA]</scope>
    <source>
        <strain evidence="3">NBRC 103632</strain>
    </source>
</reference>
<comment type="caution">
    <text evidence="2">The sequence shown here is derived from an EMBL/GenBank/DDBJ whole genome shotgun (WGS) entry which is preliminary data.</text>
</comment>
<dbReference type="InterPro" id="IPR036291">
    <property type="entry name" value="NAD(P)-bd_dom_sf"/>
</dbReference>
<evidence type="ECO:0000313" key="2">
    <source>
        <dbReference type="EMBL" id="MFC4595019.1"/>
    </source>
</evidence>
<protein>
    <submittedName>
        <fullName evidence="2">SDR family NAD(P)-dependent oxidoreductase</fullName>
        <ecNumber evidence="2">1.1.1.-</ecNumber>
    </submittedName>
</protein>
<dbReference type="PANTHER" id="PTHR42760">
    <property type="entry name" value="SHORT-CHAIN DEHYDROGENASES/REDUCTASES FAMILY MEMBER"/>
    <property type="match status" value="1"/>
</dbReference>
<keyword evidence="3" id="KW-1185">Reference proteome</keyword>
<organism evidence="2 3">
    <name type="scientific">Sphingobium tyrosinilyticum</name>
    <dbReference type="NCBI Taxonomy" id="2715436"/>
    <lineage>
        <taxon>Bacteria</taxon>
        <taxon>Pseudomonadati</taxon>
        <taxon>Pseudomonadota</taxon>
        <taxon>Alphaproteobacteria</taxon>
        <taxon>Sphingomonadales</taxon>
        <taxon>Sphingomonadaceae</taxon>
        <taxon>Sphingobium</taxon>
    </lineage>
</organism>
<dbReference type="PROSITE" id="PS00061">
    <property type="entry name" value="ADH_SHORT"/>
    <property type="match status" value="1"/>
</dbReference>
<dbReference type="SUPFAM" id="SSF51735">
    <property type="entry name" value="NAD(P)-binding Rossmann-fold domains"/>
    <property type="match status" value="1"/>
</dbReference>
<comment type="similarity">
    <text evidence="1">Belongs to the short-chain dehydrogenases/reductases (SDR) family.</text>
</comment>
<dbReference type="Gene3D" id="3.40.50.720">
    <property type="entry name" value="NAD(P)-binding Rossmann-like Domain"/>
    <property type="match status" value="1"/>
</dbReference>
<accession>A0ABV9F512</accession>
<gene>
    <name evidence="2" type="ORF">ACFO3E_12550</name>
</gene>
<dbReference type="Proteomes" id="UP001595957">
    <property type="component" value="Unassembled WGS sequence"/>
</dbReference>
<dbReference type="EC" id="1.1.1.-" evidence="2"/>
<dbReference type="PRINTS" id="PR00081">
    <property type="entry name" value="GDHRDH"/>
</dbReference>
<evidence type="ECO:0000313" key="3">
    <source>
        <dbReference type="Proteomes" id="UP001595957"/>
    </source>
</evidence>
<name>A0ABV9F512_9SPHN</name>